<keyword evidence="3" id="KW-1185">Reference proteome</keyword>
<name>A0A9P8UBV8_9PEZI</name>
<dbReference type="EMBL" id="JAGPXC010000012">
    <property type="protein sequence ID" value="KAH6645007.1"/>
    <property type="molecule type" value="Genomic_DNA"/>
</dbReference>
<evidence type="ECO:0000313" key="2">
    <source>
        <dbReference type="EMBL" id="KAH6645007.1"/>
    </source>
</evidence>
<dbReference type="RefSeq" id="XP_045951521.1">
    <property type="nucleotide sequence ID" value="XM_046101026.1"/>
</dbReference>
<proteinExistence type="predicted"/>
<dbReference type="AlphaFoldDB" id="A0A9P8UBV8"/>
<evidence type="ECO:0000256" key="1">
    <source>
        <dbReference type="SAM" id="MobiDB-lite"/>
    </source>
</evidence>
<dbReference type="Proteomes" id="UP000758603">
    <property type="component" value="Unassembled WGS sequence"/>
</dbReference>
<gene>
    <name evidence="2" type="ORF">BKA67DRAFT_541996</name>
</gene>
<comment type="caution">
    <text evidence="2">The sequence shown here is derived from an EMBL/GenBank/DDBJ whole genome shotgun (WGS) entry which is preliminary data.</text>
</comment>
<dbReference type="InterPro" id="IPR011333">
    <property type="entry name" value="SKP1/BTB/POZ_sf"/>
</dbReference>
<organism evidence="2 3">
    <name type="scientific">Truncatella angustata</name>
    <dbReference type="NCBI Taxonomy" id="152316"/>
    <lineage>
        <taxon>Eukaryota</taxon>
        <taxon>Fungi</taxon>
        <taxon>Dikarya</taxon>
        <taxon>Ascomycota</taxon>
        <taxon>Pezizomycotina</taxon>
        <taxon>Sordariomycetes</taxon>
        <taxon>Xylariomycetidae</taxon>
        <taxon>Amphisphaeriales</taxon>
        <taxon>Sporocadaceae</taxon>
        <taxon>Truncatella</taxon>
    </lineage>
</organism>
<evidence type="ECO:0000313" key="3">
    <source>
        <dbReference type="Proteomes" id="UP000758603"/>
    </source>
</evidence>
<protein>
    <recommendedName>
        <fullName evidence="4">BTB domain-containing protein</fullName>
    </recommendedName>
</protein>
<feature type="region of interest" description="Disordered" evidence="1">
    <location>
        <begin position="402"/>
        <end position="422"/>
    </location>
</feature>
<accession>A0A9P8UBV8</accession>
<dbReference type="Gene3D" id="3.30.710.10">
    <property type="entry name" value="Potassium Channel Kv1.1, Chain A"/>
    <property type="match status" value="1"/>
</dbReference>
<evidence type="ECO:0008006" key="4">
    <source>
        <dbReference type="Google" id="ProtNLM"/>
    </source>
</evidence>
<dbReference type="OrthoDB" id="5275938at2759"/>
<reference evidence="2" key="1">
    <citation type="journal article" date="2021" name="Nat. Commun.">
        <title>Genetic determinants of endophytism in the Arabidopsis root mycobiome.</title>
        <authorList>
            <person name="Mesny F."/>
            <person name="Miyauchi S."/>
            <person name="Thiergart T."/>
            <person name="Pickel B."/>
            <person name="Atanasova L."/>
            <person name="Karlsson M."/>
            <person name="Huettel B."/>
            <person name="Barry K.W."/>
            <person name="Haridas S."/>
            <person name="Chen C."/>
            <person name="Bauer D."/>
            <person name="Andreopoulos W."/>
            <person name="Pangilinan J."/>
            <person name="LaButti K."/>
            <person name="Riley R."/>
            <person name="Lipzen A."/>
            <person name="Clum A."/>
            <person name="Drula E."/>
            <person name="Henrissat B."/>
            <person name="Kohler A."/>
            <person name="Grigoriev I.V."/>
            <person name="Martin F.M."/>
            <person name="Hacquard S."/>
        </authorList>
    </citation>
    <scope>NUCLEOTIDE SEQUENCE</scope>
    <source>
        <strain evidence="2">MPI-SDFR-AT-0073</strain>
    </source>
</reference>
<sequence>MLSPKIYIDKHSTAAAIGAAVTEVPSHHRSFHEDGDLELHVGTGTAKTSFQVSSLALSQASRVWKRMLYGSTGVKWVDSKPSNGSERVVKLEEDNVGAMEQVLAWLHYDYDYEPEQPDVTFLYELTTLIDYYDLFKVVKPMMTKWNSYLSCLVAVNGVRHLTAWNDKDYQINVELDVDLCNRPAILWVAWAFGRQDIIDTATTGIIKTYKLNEQGDLVNYNNQPFAKDKHLYEVDLEAAIPVVRLQVIEKMLFPYRRIYDELSRFPISRTKDEFHCMVGHSRKSRELCEDKLLGSLVKWLRRVGWTHHELDNVYEHHMSVDAIYHNLASITLCGCESSWRDHWGCNPNTSLRAALVWEHNIVPSVLSSEEKEKLKKRRELWNYKLIMDSGSSAVSSPASARVLSISPSESSKSISDSSSDGD</sequence>
<dbReference type="GeneID" id="70129918"/>